<dbReference type="PANTHER" id="PTHR10579">
    <property type="entry name" value="CALCIUM-ACTIVATED CHLORIDE CHANNEL REGULATOR"/>
    <property type="match status" value="1"/>
</dbReference>
<accession>A0A166SU06</accession>
<feature type="domain" description="VWFA" evidence="2">
    <location>
        <begin position="37"/>
        <end position="218"/>
    </location>
</feature>
<evidence type="ECO:0000313" key="6">
    <source>
        <dbReference type="Proteomes" id="UP000093694"/>
    </source>
</evidence>
<dbReference type="PRINTS" id="PR00453">
    <property type="entry name" value="VWFADOMAIN"/>
</dbReference>
<evidence type="ECO:0000313" key="5">
    <source>
        <dbReference type="Proteomes" id="UP000077384"/>
    </source>
</evidence>
<reference evidence="4 6" key="2">
    <citation type="journal article" date="2016" name="Front. Microbiol.">
        <title>Industrial Acetogenic Biocatalysts: A Comparative Metabolic and Genomic Analysis.</title>
        <authorList>
            <person name="Bengelsdorf F."/>
            <person name="Poehlein A."/>
            <person name="Sonja S."/>
            <person name="Erz C."/>
            <person name="Hummel T."/>
            <person name="Hoffmeister S."/>
            <person name="Daniel R."/>
            <person name="Durre P."/>
        </authorList>
    </citation>
    <scope>NUCLEOTIDE SEQUENCE [LARGE SCALE GENOMIC DNA]</scope>
    <source>
        <strain evidence="4 6">PTA-10522</strain>
    </source>
</reference>
<dbReference type="InterPro" id="IPR002035">
    <property type="entry name" value="VWF_A"/>
</dbReference>
<dbReference type="InterPro" id="IPR036465">
    <property type="entry name" value="vWFA_dom_sf"/>
</dbReference>
<dbReference type="PANTHER" id="PTHR10579:SF43">
    <property type="entry name" value="ZINC FINGER (C3HC4-TYPE RING FINGER) FAMILY PROTEIN"/>
    <property type="match status" value="1"/>
</dbReference>
<dbReference type="AlphaFoldDB" id="A0A166SU06"/>
<dbReference type="RefSeq" id="WP_013237252.1">
    <property type="nucleotide sequence ID" value="NZ_LITQ01000017.1"/>
</dbReference>
<evidence type="ECO:0000259" key="2">
    <source>
        <dbReference type="PROSITE" id="PS50234"/>
    </source>
</evidence>
<proteinExistence type="predicted"/>
<evidence type="ECO:0000313" key="3">
    <source>
        <dbReference type="EMBL" id="OAA92773.1"/>
    </source>
</evidence>
<dbReference type="SMART" id="SM00327">
    <property type="entry name" value="VWA"/>
    <property type="match status" value="1"/>
</dbReference>
<protein>
    <submittedName>
        <fullName evidence="3">von Willebrand factor type A domain protein</fullName>
    </submittedName>
</protein>
<dbReference type="Gene3D" id="3.40.50.410">
    <property type="entry name" value="von Willebrand factor, type A domain"/>
    <property type="match status" value="1"/>
</dbReference>
<reference evidence="3 5" key="1">
    <citation type="journal article" date="2015" name="Biotechnol. Bioeng.">
        <title>Genome sequence and phenotypic characterization of Caulobacter segnis.</title>
        <authorList>
            <person name="Patel S."/>
            <person name="Fletcher B."/>
            <person name="Scott D.C."/>
            <person name="Ely B."/>
        </authorList>
    </citation>
    <scope>NUCLEOTIDE SEQUENCE [LARGE SCALE GENOMIC DNA]</scope>
    <source>
        <strain evidence="3 5">PS02</strain>
    </source>
</reference>
<dbReference type="SUPFAM" id="SSF53300">
    <property type="entry name" value="vWA-like"/>
    <property type="match status" value="1"/>
</dbReference>
<organism evidence="3 5">
    <name type="scientific">Clostridium coskatii</name>
    <dbReference type="NCBI Taxonomy" id="1705578"/>
    <lineage>
        <taxon>Bacteria</taxon>
        <taxon>Bacillati</taxon>
        <taxon>Bacillota</taxon>
        <taxon>Clostridia</taxon>
        <taxon>Eubacteriales</taxon>
        <taxon>Clostridiaceae</taxon>
        <taxon>Clostridium</taxon>
    </lineage>
</organism>
<dbReference type="CDD" id="cd00198">
    <property type="entry name" value="vWFA"/>
    <property type="match status" value="1"/>
</dbReference>
<keyword evidence="1" id="KW-1133">Transmembrane helix</keyword>
<dbReference type="Pfam" id="PF00092">
    <property type="entry name" value="VWA"/>
    <property type="match status" value="1"/>
</dbReference>
<dbReference type="InterPro" id="IPR051266">
    <property type="entry name" value="CLCR"/>
</dbReference>
<dbReference type="Proteomes" id="UP000077384">
    <property type="component" value="Unassembled WGS sequence"/>
</dbReference>
<gene>
    <name evidence="4" type="ORF">CLCOS_31770</name>
    <name evidence="3" type="ORF">WX73_00657</name>
</gene>
<keyword evidence="6" id="KW-1185">Reference proteome</keyword>
<dbReference type="PROSITE" id="PS50234">
    <property type="entry name" value="VWFA"/>
    <property type="match status" value="1"/>
</dbReference>
<dbReference type="Gene3D" id="2.60.120.380">
    <property type="match status" value="1"/>
</dbReference>
<evidence type="ECO:0000256" key="1">
    <source>
        <dbReference type="SAM" id="Phobius"/>
    </source>
</evidence>
<evidence type="ECO:0000313" key="4">
    <source>
        <dbReference type="EMBL" id="OBR92182.1"/>
    </source>
</evidence>
<dbReference type="PATRIC" id="fig|1705578.3.peg.1042"/>
<dbReference type="EMBL" id="LROR01000061">
    <property type="protein sequence ID" value="OBR92182.1"/>
    <property type="molecule type" value="Genomic_DNA"/>
</dbReference>
<sequence>MKTRAKMVLIAVFVYVLQLGFIPSQKVYASTSSPNVDVVFVLDSSGSMKQSDPEEIRTEAIKMFLDMGQVQGNKAGLVAYSDTIIKEHNLDAINSESDKERIEEMASNIPLGQKTDIGRGLLEGAKVLDSGHDSNNRPLIILLSDGKNDSQRSASESLKDLNSAISTCKSKGYPVYTIGLNYDGTVDKAQLTQIASETKGKNYITNKASDLTDILKDIYGDSANVKVQDQGNIVADGTFQDFKINVPGSNVLEANISMVTDNPLELKLINPSGKEIQIPSSDVVFTKSKKYSVLKIVKPASGQWNLKVKGVSGSNIKISYVFNYKNQGNQSSVDKNIQGDKSVFKSPKVIGAAAAAALIIIGLAAFVLMKKRRVQGFGRLEIHIKDESTSEVLSPQFRNLDNYSGSFTLFEVLGLKEEYAETENIKFIFKEDDSIELVNKSGCVLQKSGRKLEEGSKLLLYNRDKVTVFLNKVTKSITLEFHSK</sequence>
<feature type="transmembrane region" description="Helical" evidence="1">
    <location>
        <begin position="349"/>
        <end position="369"/>
    </location>
</feature>
<keyword evidence="1" id="KW-0472">Membrane</keyword>
<dbReference type="EMBL" id="LITQ01000017">
    <property type="protein sequence ID" value="OAA92773.1"/>
    <property type="molecule type" value="Genomic_DNA"/>
</dbReference>
<keyword evidence="1" id="KW-0812">Transmembrane</keyword>
<name>A0A166SU06_9CLOT</name>
<comment type="caution">
    <text evidence="3">The sequence shown here is derived from an EMBL/GenBank/DDBJ whole genome shotgun (WGS) entry which is preliminary data.</text>
</comment>
<dbReference type="Proteomes" id="UP000093694">
    <property type="component" value="Unassembled WGS sequence"/>
</dbReference>